<reference evidence="3" key="1">
    <citation type="submission" date="2018-05" db="EMBL/GenBank/DDBJ databases">
        <authorList>
            <person name="Lanie J.A."/>
            <person name="Ng W.-L."/>
            <person name="Kazmierczak K.M."/>
            <person name="Andrzejewski T.M."/>
            <person name="Davidsen T.M."/>
            <person name="Wayne K.J."/>
            <person name="Tettelin H."/>
            <person name="Glass J.I."/>
            <person name="Rusch D."/>
            <person name="Podicherti R."/>
            <person name="Tsui H.-C.T."/>
            <person name="Winkler M.E."/>
        </authorList>
    </citation>
    <scope>NUCLEOTIDE SEQUENCE</scope>
</reference>
<protein>
    <recommendedName>
        <fullName evidence="2">Luciferase-like domain-containing protein</fullName>
    </recommendedName>
</protein>
<dbReference type="Gene3D" id="3.20.20.30">
    <property type="entry name" value="Luciferase-like domain"/>
    <property type="match status" value="1"/>
</dbReference>
<dbReference type="CDD" id="cd01097">
    <property type="entry name" value="Tetrahydromethanopterin_reductase"/>
    <property type="match status" value="1"/>
</dbReference>
<proteinExistence type="predicted"/>
<accession>A0A382DQE4</accession>
<evidence type="ECO:0000313" key="3">
    <source>
        <dbReference type="EMBL" id="SVB40425.1"/>
    </source>
</evidence>
<dbReference type="InterPro" id="IPR011251">
    <property type="entry name" value="Luciferase-like_dom"/>
</dbReference>
<dbReference type="InterPro" id="IPR036661">
    <property type="entry name" value="Luciferase-like_sf"/>
</dbReference>
<dbReference type="GO" id="GO:0016705">
    <property type="term" value="F:oxidoreductase activity, acting on paired donors, with incorporation or reduction of molecular oxygen"/>
    <property type="evidence" value="ECO:0007669"/>
    <property type="project" value="InterPro"/>
</dbReference>
<dbReference type="PANTHER" id="PTHR43244:SF1">
    <property type="entry name" value="5,10-METHYLENETETRAHYDROMETHANOPTERIN REDUCTASE"/>
    <property type="match status" value="1"/>
</dbReference>
<evidence type="ECO:0000259" key="2">
    <source>
        <dbReference type="Pfam" id="PF00296"/>
    </source>
</evidence>
<dbReference type="SUPFAM" id="SSF51679">
    <property type="entry name" value="Bacterial luciferase-like"/>
    <property type="match status" value="1"/>
</dbReference>
<dbReference type="Pfam" id="PF00296">
    <property type="entry name" value="Bac_luciferase"/>
    <property type="match status" value="1"/>
</dbReference>
<keyword evidence="1" id="KW-0560">Oxidoreductase</keyword>
<gene>
    <name evidence="3" type="ORF">METZ01_LOCUS193279</name>
</gene>
<feature type="domain" description="Luciferase-like" evidence="2">
    <location>
        <begin position="12"/>
        <end position="284"/>
    </location>
</feature>
<dbReference type="InterPro" id="IPR050564">
    <property type="entry name" value="F420-G6PD/mer"/>
</dbReference>
<evidence type="ECO:0000256" key="1">
    <source>
        <dbReference type="ARBA" id="ARBA00023002"/>
    </source>
</evidence>
<dbReference type="PANTHER" id="PTHR43244">
    <property type="match status" value="1"/>
</dbReference>
<organism evidence="3">
    <name type="scientific">marine metagenome</name>
    <dbReference type="NCBI Taxonomy" id="408172"/>
    <lineage>
        <taxon>unclassified sequences</taxon>
        <taxon>metagenomes</taxon>
        <taxon>ecological metagenomes</taxon>
    </lineage>
</organism>
<name>A0A382DQE4_9ZZZZ</name>
<dbReference type="EMBL" id="UINC01040486">
    <property type="protein sequence ID" value="SVB40425.1"/>
    <property type="molecule type" value="Genomic_DNA"/>
</dbReference>
<sequence>MKVQIFLEAGLPADTVAELGSLAENFGVDTLWASSFPGHRDPFLSLAMLARNSQRMRLGVVPISPFEVHPMRISDALLTLNELCGGRASLLVGGLGKSVMRVTGLEPTRRVTAVRECVEILKTAARGDLLEYAGEMYRLAGYQATWATDAPPLVYVGATGPAMLKMAGRVADGVMMSDVPLPRMPEVLGNARQGLKGAGRDAKDFRFNNFFAWHIKSDKQESIAEARRELVWRGILQKWHTSPFLGDSDSDFVEANWGAFMQAFLQRTSVIEGIPEHIVEALVANLTFSGDLKAIDGVIEHLKSFEAAGLDEITLKVHGDADKAIRIIGERLVPELS</sequence>
<dbReference type="AlphaFoldDB" id="A0A382DQE4"/>